<dbReference type="EMBL" id="CAJNOQ010009149">
    <property type="protein sequence ID" value="CAF1216850.1"/>
    <property type="molecule type" value="Genomic_DNA"/>
</dbReference>
<dbReference type="Proteomes" id="UP000681722">
    <property type="component" value="Unassembled WGS sequence"/>
</dbReference>
<reference evidence="1" key="1">
    <citation type="submission" date="2021-02" db="EMBL/GenBank/DDBJ databases">
        <authorList>
            <person name="Nowell W R."/>
        </authorList>
    </citation>
    <scope>NUCLEOTIDE SEQUENCE</scope>
</reference>
<protein>
    <submittedName>
        <fullName evidence="1">Uncharacterized protein</fullName>
    </submittedName>
</protein>
<evidence type="ECO:0000313" key="1">
    <source>
        <dbReference type="EMBL" id="CAF1216850.1"/>
    </source>
</evidence>
<comment type="caution">
    <text evidence="1">The sequence shown here is derived from an EMBL/GenBank/DDBJ whole genome shotgun (WGS) entry which is preliminary data.</text>
</comment>
<evidence type="ECO:0000313" key="3">
    <source>
        <dbReference type="Proteomes" id="UP000663829"/>
    </source>
</evidence>
<accession>A0A814XHQ9</accession>
<keyword evidence="3" id="KW-1185">Reference proteome</keyword>
<gene>
    <name evidence="1" type="ORF">GPM918_LOCUS24494</name>
    <name evidence="2" type="ORF">SRO942_LOCUS24493</name>
</gene>
<dbReference type="EMBL" id="CAJOBC010009150">
    <property type="protein sequence ID" value="CAF3980577.1"/>
    <property type="molecule type" value="Genomic_DNA"/>
</dbReference>
<dbReference type="Proteomes" id="UP000663829">
    <property type="component" value="Unassembled WGS sequence"/>
</dbReference>
<feature type="non-terminal residue" evidence="1">
    <location>
        <position position="1"/>
    </location>
</feature>
<evidence type="ECO:0000313" key="2">
    <source>
        <dbReference type="EMBL" id="CAF3980577.1"/>
    </source>
</evidence>
<proteinExistence type="predicted"/>
<sequence length="89" mass="10275">MDPETRQFGILKHMLTSVSKFRGINRISGRSLKDINEKGVKFNGDMMLSTLKTIFIDDLDDNTTLLCRTNNENDLLTNNFDEDEDFNDQ</sequence>
<dbReference type="AlphaFoldDB" id="A0A814XHQ9"/>
<name>A0A814XHQ9_9BILA</name>
<organism evidence="1 3">
    <name type="scientific">Didymodactylos carnosus</name>
    <dbReference type="NCBI Taxonomy" id="1234261"/>
    <lineage>
        <taxon>Eukaryota</taxon>
        <taxon>Metazoa</taxon>
        <taxon>Spiralia</taxon>
        <taxon>Gnathifera</taxon>
        <taxon>Rotifera</taxon>
        <taxon>Eurotatoria</taxon>
        <taxon>Bdelloidea</taxon>
        <taxon>Philodinida</taxon>
        <taxon>Philodinidae</taxon>
        <taxon>Didymodactylos</taxon>
    </lineage>
</organism>